<proteinExistence type="inferred from homology"/>
<keyword evidence="5" id="KW-1185">Reference proteome</keyword>
<comment type="similarity">
    <text evidence="2 3">Belongs to the YajQ family.</text>
</comment>
<dbReference type="GO" id="GO:0005829">
    <property type="term" value="C:cytosol"/>
    <property type="evidence" value="ECO:0007669"/>
    <property type="project" value="TreeGrafter"/>
</dbReference>
<evidence type="ECO:0000256" key="2">
    <source>
        <dbReference type="ARBA" id="ARBA00093450"/>
    </source>
</evidence>
<comment type="function">
    <text evidence="3">Nucleotide-binding protein.</text>
</comment>
<dbReference type="InterPro" id="IPR035571">
    <property type="entry name" value="UPF0234-like_C"/>
</dbReference>
<dbReference type="Gene3D" id="3.30.70.860">
    <property type="match status" value="1"/>
</dbReference>
<dbReference type="Pfam" id="PF04461">
    <property type="entry name" value="YajQ"/>
    <property type="match status" value="1"/>
</dbReference>
<comment type="caution">
    <text evidence="4">The sequence shown here is derived from an EMBL/GenBank/DDBJ whole genome shotgun (WGS) entry which is preliminary data.</text>
</comment>
<dbReference type="PATRIC" id="fig|1048808.3.peg.3175"/>
<organism evidence="4 5">
    <name type="scientific">endosymbiont of Riftia pachyptila</name>
    <name type="common">vent Ph05</name>
    <dbReference type="NCBI Taxonomy" id="1048808"/>
    <lineage>
        <taxon>Bacteria</taxon>
        <taxon>Pseudomonadati</taxon>
        <taxon>Pseudomonadota</taxon>
        <taxon>Gammaproteobacteria</taxon>
        <taxon>sulfur-oxidizing symbionts</taxon>
    </lineage>
</organism>
<dbReference type="NCBIfam" id="NF003819">
    <property type="entry name" value="PRK05412.1"/>
    <property type="match status" value="1"/>
</dbReference>
<dbReference type="InterPro" id="IPR035570">
    <property type="entry name" value="UPF0234_N"/>
</dbReference>
<dbReference type="InterPro" id="IPR007551">
    <property type="entry name" value="YajQ/Smlt4090-like"/>
</dbReference>
<reference evidence="4" key="1">
    <citation type="journal article" date="2011" name="ISME J.">
        <title>The endosymbionts of the deep-sea tubeworms Riftia pachyptila and Tevnia jerichonana share an identical physiology as revealed by proteogenomic analyses.</title>
        <authorList>
            <person name="Gardebrecht A."/>
            <person name="Markert S."/>
            <person name="Felbeck H."/>
            <person name="Thuermer A."/>
            <person name="Albrecht D."/>
            <person name="Wollherr A."/>
            <person name="Kabisch J."/>
            <person name="Lehmann R."/>
            <person name="Daniel R."/>
            <person name="Liesegang H."/>
            <person name="Hecker M."/>
            <person name="Sievert S.M."/>
            <person name="Schweder T."/>
        </authorList>
    </citation>
    <scope>NUCLEOTIDE SEQUENCE [LARGE SCALE GENOMIC DNA]</scope>
</reference>
<dbReference type="EMBL" id="AFOC01000141">
    <property type="protein sequence ID" value="EGV49881.1"/>
    <property type="molecule type" value="Genomic_DNA"/>
</dbReference>
<evidence type="ECO:0000256" key="3">
    <source>
        <dbReference type="HAMAP-Rule" id="MF_00632"/>
    </source>
</evidence>
<dbReference type="SUPFAM" id="SSF89963">
    <property type="entry name" value="YajQ-like"/>
    <property type="match status" value="2"/>
</dbReference>
<gene>
    <name evidence="4" type="ORF">Rifp1Sym_fj00030</name>
</gene>
<accession>G2DHM3</accession>
<dbReference type="PANTHER" id="PTHR30476:SF0">
    <property type="entry name" value="UPF0234 PROTEIN YAJQ"/>
    <property type="match status" value="1"/>
</dbReference>
<sequence>MLHSRDYYIQLCGEVNMSSFDIVSEVDLQEVRNAVDQANREVSTRFDFKKVDASFEQNDSEITLRAEQEFQLQQMRDILRQKLVKRNVDVGCMEIREPETSLNAARQLVIIRQGIDTDTARKIVKAIKATKIKVQAQIQGEQVRVNGKKRDDLQQIIATLREADYGLPLQFQNFRD</sequence>
<evidence type="ECO:0000313" key="5">
    <source>
        <dbReference type="Proteomes" id="UP000004491"/>
    </source>
</evidence>
<keyword evidence="1 3" id="KW-0547">Nucleotide-binding</keyword>
<dbReference type="AlphaFoldDB" id="G2DHM3"/>
<dbReference type="Proteomes" id="UP000004491">
    <property type="component" value="Unassembled WGS sequence"/>
</dbReference>
<evidence type="ECO:0000256" key="1">
    <source>
        <dbReference type="ARBA" id="ARBA00022741"/>
    </source>
</evidence>
<evidence type="ECO:0000313" key="4">
    <source>
        <dbReference type="EMBL" id="EGV49881.1"/>
    </source>
</evidence>
<protein>
    <recommendedName>
        <fullName evidence="3">Nucleotide-binding protein Rifp1Sym_fj00030</fullName>
    </recommendedName>
</protein>
<dbReference type="GO" id="GO:0000166">
    <property type="term" value="F:nucleotide binding"/>
    <property type="evidence" value="ECO:0007669"/>
    <property type="project" value="UniProtKB-UniRule"/>
</dbReference>
<dbReference type="CDD" id="cd11740">
    <property type="entry name" value="YajQ_like"/>
    <property type="match status" value="1"/>
</dbReference>
<dbReference type="HAMAP" id="MF_00632">
    <property type="entry name" value="UPF0234"/>
    <property type="match status" value="1"/>
</dbReference>
<dbReference type="PANTHER" id="PTHR30476">
    <property type="entry name" value="UPF0234 PROTEIN YAJQ"/>
    <property type="match status" value="1"/>
</dbReference>
<dbReference type="InterPro" id="IPR036183">
    <property type="entry name" value="YajQ-like_sf"/>
</dbReference>
<dbReference type="Gene3D" id="3.30.70.990">
    <property type="entry name" value="YajQ-like, domain 2"/>
    <property type="match status" value="1"/>
</dbReference>
<name>G2DHM3_9GAMM</name>